<dbReference type="InterPro" id="IPR017896">
    <property type="entry name" value="4Fe4S_Fe-S-bd"/>
</dbReference>
<keyword evidence="7" id="KW-0411">Iron-sulfur</keyword>
<evidence type="ECO:0000256" key="3">
    <source>
        <dbReference type="ARBA" id="ARBA00013529"/>
    </source>
</evidence>
<dbReference type="PANTHER" id="PTHR24960:SF79">
    <property type="entry name" value="PHOTOSYSTEM I IRON-SULFUR CENTER"/>
    <property type="match status" value="1"/>
</dbReference>
<dbReference type="Gene3D" id="3.30.70.20">
    <property type="match status" value="1"/>
</dbReference>
<dbReference type="Proteomes" id="UP000515860">
    <property type="component" value="Chromosome"/>
</dbReference>
<dbReference type="InterPro" id="IPR050157">
    <property type="entry name" value="PSI_iron-sulfur_center"/>
</dbReference>
<dbReference type="PANTHER" id="PTHR24960">
    <property type="entry name" value="PHOTOSYSTEM I IRON-SULFUR CENTER-RELATED"/>
    <property type="match status" value="1"/>
</dbReference>
<comment type="cofactor">
    <cofactor evidence="1">
        <name>[4Fe-4S] cluster</name>
        <dbReference type="ChEBI" id="CHEBI:49883"/>
    </cofactor>
</comment>
<accession>A0A7G9G9J9</accession>
<evidence type="ECO:0000256" key="2">
    <source>
        <dbReference type="ARBA" id="ARBA00003532"/>
    </source>
</evidence>
<feature type="domain" description="4Fe-4S ferredoxin-type" evidence="8">
    <location>
        <begin position="146"/>
        <end position="171"/>
    </location>
</feature>
<evidence type="ECO:0000256" key="1">
    <source>
        <dbReference type="ARBA" id="ARBA00001966"/>
    </source>
</evidence>
<evidence type="ECO:0000256" key="5">
    <source>
        <dbReference type="ARBA" id="ARBA00022723"/>
    </source>
</evidence>
<reference evidence="9 10" key="1">
    <citation type="submission" date="2020-08" db="EMBL/GenBank/DDBJ databases">
        <authorList>
            <person name="Liu C."/>
            <person name="Sun Q."/>
        </authorList>
    </citation>
    <scope>NUCLEOTIDE SEQUENCE [LARGE SCALE GENOMIC DNA]</scope>
    <source>
        <strain evidence="9 10">NSJ-29</strain>
    </source>
</reference>
<evidence type="ECO:0000256" key="4">
    <source>
        <dbReference type="ARBA" id="ARBA00022485"/>
    </source>
</evidence>
<gene>
    <name evidence="9" type="ORF">H9Q79_11115</name>
</gene>
<dbReference type="AlphaFoldDB" id="A0A7G9G9J9"/>
<evidence type="ECO:0000313" key="9">
    <source>
        <dbReference type="EMBL" id="QNM07481.1"/>
    </source>
</evidence>
<keyword evidence="4" id="KW-0004">4Fe-4S</keyword>
<dbReference type="EMBL" id="CP060635">
    <property type="protein sequence ID" value="QNM07481.1"/>
    <property type="molecule type" value="Genomic_DNA"/>
</dbReference>
<evidence type="ECO:0000313" key="10">
    <source>
        <dbReference type="Proteomes" id="UP000515860"/>
    </source>
</evidence>
<dbReference type="KEGG" id="whj:H9Q79_11115"/>
<dbReference type="InterPro" id="IPR017900">
    <property type="entry name" value="4Fe4S_Fe_S_CS"/>
</dbReference>
<evidence type="ECO:0000259" key="8">
    <source>
        <dbReference type="PROSITE" id="PS51379"/>
    </source>
</evidence>
<dbReference type="PROSITE" id="PS51379">
    <property type="entry name" value="4FE4S_FER_2"/>
    <property type="match status" value="2"/>
</dbReference>
<dbReference type="InterPro" id="IPR012349">
    <property type="entry name" value="Split_barrel_FMN-bd"/>
</dbReference>
<dbReference type="Pfam" id="PF14697">
    <property type="entry name" value="Fer4_21"/>
    <property type="match status" value="1"/>
</dbReference>
<keyword evidence="10" id="KW-1185">Reference proteome</keyword>
<dbReference type="GO" id="GO:0046872">
    <property type="term" value="F:metal ion binding"/>
    <property type="evidence" value="ECO:0007669"/>
    <property type="project" value="UniProtKB-KW"/>
</dbReference>
<dbReference type="SUPFAM" id="SSF54862">
    <property type="entry name" value="4Fe-4S ferredoxins"/>
    <property type="match status" value="1"/>
</dbReference>
<comment type="function">
    <text evidence="2">Ferredoxins are iron-sulfur proteins that transfer electrons in a wide variety of metabolic reactions.</text>
</comment>
<dbReference type="Gene3D" id="2.30.110.10">
    <property type="entry name" value="Electron Transport, Fmn-binding Protein, Chain A"/>
    <property type="match status" value="1"/>
</dbReference>
<dbReference type="GO" id="GO:0051539">
    <property type="term" value="F:4 iron, 4 sulfur cluster binding"/>
    <property type="evidence" value="ECO:0007669"/>
    <property type="project" value="UniProtKB-KW"/>
</dbReference>
<dbReference type="PROSITE" id="PS00198">
    <property type="entry name" value="4FE4S_FER_1"/>
    <property type="match status" value="2"/>
</dbReference>
<dbReference type="SUPFAM" id="SSF50475">
    <property type="entry name" value="FMN-binding split barrel"/>
    <property type="match status" value="1"/>
</dbReference>
<dbReference type="InterPro" id="IPR011576">
    <property type="entry name" value="Pyridox_Oxase_N"/>
</dbReference>
<name>A0A7G9G9J9_9FIRM</name>
<feature type="domain" description="4Fe-4S ferredoxin-type" evidence="8">
    <location>
        <begin position="174"/>
        <end position="203"/>
    </location>
</feature>
<dbReference type="RefSeq" id="WP_118642938.1">
    <property type="nucleotide sequence ID" value="NZ_CP060635.1"/>
</dbReference>
<organism evidence="9 10">
    <name type="scientific">Wansuia hejianensis</name>
    <dbReference type="NCBI Taxonomy" id="2763667"/>
    <lineage>
        <taxon>Bacteria</taxon>
        <taxon>Bacillati</taxon>
        <taxon>Bacillota</taxon>
        <taxon>Clostridia</taxon>
        <taxon>Lachnospirales</taxon>
        <taxon>Lachnospiraceae</taxon>
        <taxon>Wansuia</taxon>
    </lineage>
</organism>
<evidence type="ECO:0000256" key="6">
    <source>
        <dbReference type="ARBA" id="ARBA00023004"/>
    </source>
</evidence>
<proteinExistence type="predicted"/>
<evidence type="ECO:0000256" key="7">
    <source>
        <dbReference type="ARBA" id="ARBA00023014"/>
    </source>
</evidence>
<dbReference type="Pfam" id="PF01243">
    <property type="entry name" value="PNPOx_N"/>
    <property type="match status" value="1"/>
</dbReference>
<protein>
    <recommendedName>
        <fullName evidence="3">Ferredoxin</fullName>
    </recommendedName>
</protein>
<keyword evidence="5" id="KW-0479">Metal-binding</keyword>
<keyword evidence="6" id="KW-0408">Iron</keyword>
<sequence>MTAQNCLRILREVKDAAFATVDETGMPQVRIIDVMLIDQEKLYFCTARGKDFYRQLTASGQVAITAMNHFFQMVRLSGRARKLSGQKEWIDRIFEENPVMNNVYPGESRYILEPFCIADGQIEFFDLGREPVFRECLTIGNARKPQKGFFITDSCIGCGECHRSCPQQCIEAGTPYTIRQDHCLHCGLCYETCPVQALERKGI</sequence>